<dbReference type="InterPro" id="IPR055199">
    <property type="entry name" value="Hda_lid"/>
</dbReference>
<dbReference type="SUPFAM" id="SSF52540">
    <property type="entry name" value="P-loop containing nucleoside triphosphate hydrolases"/>
    <property type="match status" value="1"/>
</dbReference>
<dbReference type="InterPro" id="IPR017788">
    <property type="entry name" value="Hda"/>
</dbReference>
<dbReference type="InterPro" id="IPR027417">
    <property type="entry name" value="P-loop_NTPase"/>
</dbReference>
<dbReference type="PANTHER" id="PTHR30050">
    <property type="entry name" value="CHROMOSOMAL REPLICATION INITIATOR PROTEIN DNAA"/>
    <property type="match status" value="1"/>
</dbReference>
<protein>
    <submittedName>
        <fullName evidence="3">DnaA family protein</fullName>
    </submittedName>
</protein>
<dbReference type="NCBIfam" id="TIGR03420">
    <property type="entry name" value="DnaA_homol_Hda"/>
    <property type="match status" value="1"/>
</dbReference>
<evidence type="ECO:0000313" key="3">
    <source>
        <dbReference type="EMBL" id="SEH73149.1"/>
    </source>
</evidence>
<evidence type="ECO:0000313" key="4">
    <source>
        <dbReference type="EMBL" id="SEH90376.1"/>
    </source>
</evidence>
<dbReference type="Gene3D" id="3.40.50.300">
    <property type="entry name" value="P-loop containing nucleotide triphosphate hydrolases"/>
    <property type="match status" value="1"/>
</dbReference>
<dbReference type="InterPro" id="IPR013317">
    <property type="entry name" value="DnaA_dom"/>
</dbReference>
<evidence type="ECO:0000313" key="5">
    <source>
        <dbReference type="Proteomes" id="UP000198559"/>
    </source>
</evidence>
<dbReference type="GO" id="GO:0003688">
    <property type="term" value="F:DNA replication origin binding"/>
    <property type="evidence" value="ECO:0007669"/>
    <property type="project" value="TreeGrafter"/>
</dbReference>
<dbReference type="RefSeq" id="WP_090715440.1">
    <property type="nucleotide sequence ID" value="NZ_CAESAP020000354.1"/>
</dbReference>
<dbReference type="EMBL" id="CVUD02000224">
    <property type="protein sequence ID" value="SEH90376.1"/>
    <property type="molecule type" value="Genomic_DNA"/>
</dbReference>
<organism evidence="3 6">
    <name type="scientific">Bathymodiolus azoricus thioautotrophic gill symbiont</name>
    <dbReference type="NCBI Taxonomy" id="235205"/>
    <lineage>
        <taxon>Bacteria</taxon>
        <taxon>Pseudomonadati</taxon>
        <taxon>Pseudomonadota</taxon>
        <taxon>Gammaproteobacteria</taxon>
        <taxon>sulfur-oxidizing symbionts</taxon>
    </lineage>
</organism>
<proteinExistence type="predicted"/>
<sequence length="222" mass="24971">MKQLGLPVLLNAKMRLHNFIGDKNAQILTFIDTLFANSNSSAVMVSGDKSSGKTHLLQGCTFAAMDKQLNAVYIDIKEECPEGLIAQLSEVDWVCIDNIEDASDTQQQELFDLYNQIKHTQTKLIVSAQNLPSELDLLKDLKTRLSLAVNFTLENLSDEQKTTILQNKMADKNIHIDDKIYAYLFKHYSRDLSELLSAIEQLDEASLQKKTGITVPLIKQVL</sequence>
<feature type="domain" description="Hda lid" evidence="2">
    <location>
        <begin position="158"/>
        <end position="222"/>
    </location>
</feature>
<reference evidence="3" key="2">
    <citation type="submission" date="2016-06" db="EMBL/GenBank/DDBJ databases">
        <authorList>
            <person name="Olsen C.W."/>
            <person name="Carey S."/>
            <person name="Hinshaw L."/>
            <person name="Karasin A.I."/>
        </authorList>
    </citation>
    <scope>NUCLEOTIDE SEQUENCE [LARGE SCALE GENOMIC DNA]</scope>
    <source>
        <strain evidence="3">BazSymA</strain>
        <strain evidence="4">BazSymB</strain>
    </source>
</reference>
<feature type="domain" description="Chromosomal replication initiator protein DnaA ATPAse" evidence="1">
    <location>
        <begin position="11"/>
        <end position="149"/>
    </location>
</feature>
<evidence type="ECO:0000313" key="6">
    <source>
        <dbReference type="Proteomes" id="UP000198988"/>
    </source>
</evidence>
<dbReference type="AlphaFoldDB" id="A0A1H6KDI0"/>
<reference evidence="5 6" key="1">
    <citation type="submission" date="2016-06" db="EMBL/GenBank/DDBJ databases">
        <authorList>
            <person name="Petersen J."/>
            <person name="Sayavedra L."/>
        </authorList>
    </citation>
    <scope>NUCLEOTIDE SEQUENCE [LARGE SCALE GENOMIC DNA]</scope>
    <source>
        <strain evidence="6">BazSymA</strain>
        <strain evidence="5">BazSymB</strain>
    </source>
</reference>
<dbReference type="OrthoDB" id="9784878at2"/>
<dbReference type="GO" id="GO:0032297">
    <property type="term" value="P:negative regulation of DNA-templated DNA replication initiation"/>
    <property type="evidence" value="ECO:0007669"/>
    <property type="project" value="InterPro"/>
</dbReference>
<dbReference type="PANTHER" id="PTHR30050:SF5">
    <property type="entry name" value="DNAA REGULATORY INACTIVATOR HDA"/>
    <property type="match status" value="1"/>
</dbReference>
<evidence type="ECO:0000259" key="1">
    <source>
        <dbReference type="Pfam" id="PF00308"/>
    </source>
</evidence>
<dbReference type="Pfam" id="PF22688">
    <property type="entry name" value="Hda_lid"/>
    <property type="match status" value="1"/>
</dbReference>
<dbReference type="Proteomes" id="UP000198988">
    <property type="component" value="Unassembled WGS sequence"/>
</dbReference>
<name>A0A1H6KDI0_9GAMM</name>
<dbReference type="GO" id="GO:0006270">
    <property type="term" value="P:DNA replication initiation"/>
    <property type="evidence" value="ECO:0007669"/>
    <property type="project" value="TreeGrafter"/>
</dbReference>
<dbReference type="STRING" id="235205.BAZSYMB_SCAFFOLD00016_20"/>
<accession>A0A1H6KDI0</accession>
<dbReference type="Proteomes" id="UP000198559">
    <property type="component" value="Unassembled WGS sequence"/>
</dbReference>
<gene>
    <name evidence="3" type="ORF">BAZSYMA_ACONTIG00281_1</name>
    <name evidence="4" type="ORF">BAZSYMB_SCAFFOLD00016_20</name>
</gene>
<dbReference type="Pfam" id="PF00308">
    <property type="entry name" value="Bac_DnaA"/>
    <property type="match status" value="1"/>
</dbReference>
<evidence type="ECO:0000259" key="2">
    <source>
        <dbReference type="Pfam" id="PF22688"/>
    </source>
</evidence>
<dbReference type="EMBL" id="CDSC02000143">
    <property type="protein sequence ID" value="SEH73149.1"/>
    <property type="molecule type" value="Genomic_DNA"/>
</dbReference>
<dbReference type="GO" id="GO:0005886">
    <property type="term" value="C:plasma membrane"/>
    <property type="evidence" value="ECO:0007669"/>
    <property type="project" value="TreeGrafter"/>
</dbReference>
<dbReference type="Gene3D" id="1.10.8.60">
    <property type="match status" value="1"/>
</dbReference>